<feature type="region of interest" description="Disordered" evidence="2">
    <location>
        <begin position="1"/>
        <end position="38"/>
    </location>
</feature>
<feature type="repeat" description="TPR" evidence="1">
    <location>
        <begin position="215"/>
        <end position="248"/>
    </location>
</feature>
<name>A0A2S8SQH7_9BACT</name>
<gene>
    <name evidence="3" type="ORF">B1R32_11630</name>
</gene>
<comment type="caution">
    <text evidence="3">The sequence shown here is derived from an EMBL/GenBank/DDBJ whole genome shotgun (WGS) entry which is preliminary data.</text>
</comment>
<organism evidence="3 4">
    <name type="scientific">Abditibacterium utsteinense</name>
    <dbReference type="NCBI Taxonomy" id="1960156"/>
    <lineage>
        <taxon>Bacteria</taxon>
        <taxon>Pseudomonadati</taxon>
        <taxon>Abditibacteriota</taxon>
        <taxon>Abditibacteriia</taxon>
        <taxon>Abditibacteriales</taxon>
        <taxon>Abditibacteriaceae</taxon>
        <taxon>Abditibacterium</taxon>
    </lineage>
</organism>
<dbReference type="PROSITE" id="PS50005">
    <property type="entry name" value="TPR"/>
    <property type="match status" value="3"/>
</dbReference>
<feature type="compositionally biased region" description="Basic and acidic residues" evidence="2">
    <location>
        <begin position="8"/>
        <end position="38"/>
    </location>
</feature>
<dbReference type="SMART" id="SM00028">
    <property type="entry name" value="TPR"/>
    <property type="match status" value="6"/>
</dbReference>
<evidence type="ECO:0000256" key="2">
    <source>
        <dbReference type="SAM" id="MobiDB-lite"/>
    </source>
</evidence>
<dbReference type="PANTHER" id="PTHR12558">
    <property type="entry name" value="CELL DIVISION CYCLE 16,23,27"/>
    <property type="match status" value="1"/>
</dbReference>
<dbReference type="InParanoid" id="A0A2S8SQH7"/>
<accession>A0A2S8SQH7</accession>
<reference evidence="3 4" key="1">
    <citation type="journal article" date="2018" name="Syst. Appl. Microbiol.">
        <title>Abditibacterium utsteinense sp. nov., the first cultivated member of candidate phylum FBP, isolated from ice-free Antarctic soil samples.</title>
        <authorList>
            <person name="Tahon G."/>
            <person name="Tytgat B."/>
            <person name="Lebbe L."/>
            <person name="Carlier A."/>
            <person name="Willems A."/>
        </authorList>
    </citation>
    <scope>NUCLEOTIDE SEQUENCE [LARGE SCALE GENOMIC DNA]</scope>
    <source>
        <strain evidence="3 4">LMG 29911</strain>
    </source>
</reference>
<dbReference type="Gene3D" id="1.25.40.10">
    <property type="entry name" value="Tetratricopeptide repeat domain"/>
    <property type="match status" value="1"/>
</dbReference>
<evidence type="ECO:0000256" key="1">
    <source>
        <dbReference type="PROSITE-ProRule" id="PRU00339"/>
    </source>
</evidence>
<dbReference type="Pfam" id="PF13424">
    <property type="entry name" value="TPR_12"/>
    <property type="match status" value="1"/>
</dbReference>
<dbReference type="Proteomes" id="UP000237684">
    <property type="component" value="Unassembled WGS sequence"/>
</dbReference>
<keyword evidence="1" id="KW-0802">TPR repeat</keyword>
<dbReference type="InterPro" id="IPR011990">
    <property type="entry name" value="TPR-like_helical_dom_sf"/>
</dbReference>
<dbReference type="SUPFAM" id="SSF48452">
    <property type="entry name" value="TPR-like"/>
    <property type="match status" value="1"/>
</dbReference>
<dbReference type="EMBL" id="NIGF01000016">
    <property type="protein sequence ID" value="PQV63053.1"/>
    <property type="molecule type" value="Genomic_DNA"/>
</dbReference>
<feature type="repeat" description="TPR" evidence="1">
    <location>
        <begin position="113"/>
        <end position="146"/>
    </location>
</feature>
<dbReference type="Pfam" id="PF13432">
    <property type="entry name" value="TPR_16"/>
    <property type="match status" value="1"/>
</dbReference>
<dbReference type="PANTHER" id="PTHR12558:SF13">
    <property type="entry name" value="CELL DIVISION CYCLE PROTEIN 27 HOMOLOG"/>
    <property type="match status" value="1"/>
</dbReference>
<proteinExistence type="predicted"/>
<evidence type="ECO:0000313" key="3">
    <source>
        <dbReference type="EMBL" id="PQV63053.1"/>
    </source>
</evidence>
<dbReference type="InterPro" id="IPR019734">
    <property type="entry name" value="TPR_rpt"/>
</dbReference>
<dbReference type="OrthoDB" id="29685at2"/>
<dbReference type="AlphaFoldDB" id="A0A2S8SQH7"/>
<sequence length="296" mass="33073">MSNPNEPASEKQITRVDEPDSTKNERESRAERAMSALERGDSHILAGNMRGDDGDFAGALDDYKKAAQLDPNSPARLVKLAEGYAANDLHGKAFELYQRALEQRAQQGGEELTDAYIGLGDLCLTFARSAAAVRSFERAVRSRPKEPFLRWKLSVALATMGLYDKAEAQLLQILEMAPRDAFYHFHLADLYRVMNRDEDSVSHMESAAEMAPRDEYYRLRLGAAHLRAGDPTSAVPHFQKAAQMAPTNASYQTLLLYAFMRDNQEPEIAVDVDQIELGAYDADFVSRIQRLAQPSE</sequence>
<feature type="repeat" description="TPR" evidence="1">
    <location>
        <begin position="40"/>
        <end position="73"/>
    </location>
</feature>
<evidence type="ECO:0000313" key="4">
    <source>
        <dbReference type="Proteomes" id="UP000237684"/>
    </source>
</evidence>
<keyword evidence="4" id="KW-1185">Reference proteome</keyword>
<protein>
    <submittedName>
        <fullName evidence="3">Tetratricopeptide repeat-containing protein</fullName>
    </submittedName>
</protein>